<comment type="catalytic activity">
    <reaction evidence="8">
        <text>a 6-O-methyl-2'-deoxyguanosine in DNA + L-cysteinyl-[protein] = S-methyl-L-cysteinyl-[protein] + a 2'-deoxyguanosine in DNA</text>
        <dbReference type="Rhea" id="RHEA:24000"/>
        <dbReference type="Rhea" id="RHEA-COMP:10131"/>
        <dbReference type="Rhea" id="RHEA-COMP:10132"/>
        <dbReference type="Rhea" id="RHEA-COMP:11367"/>
        <dbReference type="Rhea" id="RHEA-COMP:11368"/>
        <dbReference type="ChEBI" id="CHEBI:29950"/>
        <dbReference type="ChEBI" id="CHEBI:82612"/>
        <dbReference type="ChEBI" id="CHEBI:85445"/>
        <dbReference type="ChEBI" id="CHEBI:85448"/>
        <dbReference type="EC" id="2.1.1.63"/>
    </reaction>
</comment>
<comment type="catalytic activity">
    <reaction evidence="1">
        <text>a 4-O-methyl-thymidine in DNA + L-cysteinyl-[protein] = a thymidine in DNA + S-methyl-L-cysteinyl-[protein]</text>
        <dbReference type="Rhea" id="RHEA:53428"/>
        <dbReference type="Rhea" id="RHEA-COMP:10131"/>
        <dbReference type="Rhea" id="RHEA-COMP:10132"/>
        <dbReference type="Rhea" id="RHEA-COMP:13555"/>
        <dbReference type="Rhea" id="RHEA-COMP:13556"/>
        <dbReference type="ChEBI" id="CHEBI:29950"/>
        <dbReference type="ChEBI" id="CHEBI:82612"/>
        <dbReference type="ChEBI" id="CHEBI:137386"/>
        <dbReference type="ChEBI" id="CHEBI:137387"/>
        <dbReference type="EC" id="2.1.1.63"/>
    </reaction>
</comment>
<evidence type="ECO:0000259" key="10">
    <source>
        <dbReference type="Pfam" id="PF02870"/>
    </source>
</evidence>
<dbReference type="InterPro" id="IPR008332">
    <property type="entry name" value="MethylG_MeTrfase_N"/>
</dbReference>
<evidence type="ECO:0000256" key="2">
    <source>
        <dbReference type="ARBA" id="ARBA00008711"/>
    </source>
</evidence>
<evidence type="ECO:0000259" key="9">
    <source>
        <dbReference type="Pfam" id="PF01035"/>
    </source>
</evidence>
<sequence>MNTQDKPSLAVSLSKEWPAAELVPVAELIMDSAVGRLWLAAGPHGLSHLSVLTGDDRERRIPLASANAAQKARAEAILAQTKSQLLEYFAGARQVFELPLAPKGTRFQRTVWQALVGLFYGSFTSYGELAIKIDNPKAVRAVGTANGANPIAIIVPCHRVIGKDGKLTGYAWGLAMKQQLLDLEAGRPS</sequence>
<protein>
    <recommendedName>
        <fullName evidence="3">methylated-DNA--[protein]-cysteine S-methyltransferase</fullName>
        <ecNumber evidence="3">2.1.1.63</ecNumber>
    </recommendedName>
</protein>
<dbReference type="EMBL" id="UGYO01000002">
    <property type="protein sequence ID" value="SUJ00846.1"/>
    <property type="molecule type" value="Genomic_DNA"/>
</dbReference>
<dbReference type="CDD" id="cd06445">
    <property type="entry name" value="ATase"/>
    <property type="match status" value="1"/>
</dbReference>
<dbReference type="Gene3D" id="1.10.10.10">
    <property type="entry name" value="Winged helix-like DNA-binding domain superfamily/Winged helix DNA-binding domain"/>
    <property type="match status" value="1"/>
</dbReference>
<keyword evidence="6" id="KW-0227">DNA damage</keyword>
<dbReference type="InterPro" id="IPR036217">
    <property type="entry name" value="MethylDNA_cys_MeTrfase_DNAb"/>
</dbReference>
<dbReference type="GO" id="GO:0003908">
    <property type="term" value="F:methylated-DNA-[protein]-cysteine S-methyltransferase activity"/>
    <property type="evidence" value="ECO:0007669"/>
    <property type="project" value="UniProtKB-EC"/>
</dbReference>
<dbReference type="InterPro" id="IPR001497">
    <property type="entry name" value="MethylDNA_cys_MeTrfase_AS"/>
</dbReference>
<dbReference type="RefSeq" id="WP_243880369.1">
    <property type="nucleotide sequence ID" value="NZ_JADZHC010000057.1"/>
</dbReference>
<evidence type="ECO:0000256" key="3">
    <source>
        <dbReference type="ARBA" id="ARBA00011918"/>
    </source>
</evidence>
<evidence type="ECO:0000256" key="5">
    <source>
        <dbReference type="ARBA" id="ARBA00022679"/>
    </source>
</evidence>
<keyword evidence="4 11" id="KW-0489">Methyltransferase</keyword>
<dbReference type="InterPro" id="IPR036388">
    <property type="entry name" value="WH-like_DNA-bd_sf"/>
</dbReference>
<dbReference type="PANTHER" id="PTHR10815">
    <property type="entry name" value="METHYLATED-DNA--PROTEIN-CYSTEINE METHYLTRANSFERASE"/>
    <property type="match status" value="1"/>
</dbReference>
<dbReference type="Pfam" id="PF02870">
    <property type="entry name" value="Methyltransf_1N"/>
    <property type="match status" value="1"/>
</dbReference>
<evidence type="ECO:0000256" key="7">
    <source>
        <dbReference type="ARBA" id="ARBA00023204"/>
    </source>
</evidence>
<dbReference type="PROSITE" id="PS00374">
    <property type="entry name" value="MGMT"/>
    <property type="match status" value="1"/>
</dbReference>
<dbReference type="FunFam" id="1.10.10.10:FF:000214">
    <property type="entry name" value="Methylated-DNA--protein-cysteine methyltransferase"/>
    <property type="match status" value="1"/>
</dbReference>
<dbReference type="InterPro" id="IPR014048">
    <property type="entry name" value="MethylDNA_cys_MeTrfase_DNA-bd"/>
</dbReference>
<dbReference type="SUPFAM" id="SSF46767">
    <property type="entry name" value="Methylated DNA-protein cysteine methyltransferase, C-terminal domain"/>
    <property type="match status" value="1"/>
</dbReference>
<dbReference type="InterPro" id="IPR036631">
    <property type="entry name" value="MGMT_N_sf"/>
</dbReference>
<feature type="domain" description="Methylguanine DNA methyltransferase ribonuclease-like" evidence="10">
    <location>
        <begin position="30"/>
        <end position="102"/>
    </location>
</feature>
<evidence type="ECO:0000256" key="4">
    <source>
        <dbReference type="ARBA" id="ARBA00022603"/>
    </source>
</evidence>
<dbReference type="PANTHER" id="PTHR10815:SF5">
    <property type="entry name" value="METHYLATED-DNA--PROTEIN-CYSTEINE METHYLTRANSFERASE"/>
    <property type="match status" value="1"/>
</dbReference>
<keyword evidence="7" id="KW-0234">DNA repair</keyword>
<keyword evidence="12" id="KW-1185">Reference proteome</keyword>
<proteinExistence type="inferred from homology"/>
<evidence type="ECO:0000256" key="1">
    <source>
        <dbReference type="ARBA" id="ARBA00001286"/>
    </source>
</evidence>
<reference evidence="11 12" key="1">
    <citation type="submission" date="2018-06" db="EMBL/GenBank/DDBJ databases">
        <authorList>
            <consortium name="Pathogen Informatics"/>
            <person name="Doyle S."/>
        </authorList>
    </citation>
    <scope>NUCLEOTIDE SEQUENCE [LARGE SCALE GENOMIC DNA]</scope>
    <source>
        <strain evidence="11 12">NCTC10738</strain>
    </source>
</reference>
<evidence type="ECO:0000313" key="12">
    <source>
        <dbReference type="Proteomes" id="UP000254069"/>
    </source>
</evidence>
<dbReference type="Pfam" id="PF01035">
    <property type="entry name" value="DNA_binding_1"/>
    <property type="match status" value="1"/>
</dbReference>
<evidence type="ECO:0000256" key="8">
    <source>
        <dbReference type="ARBA" id="ARBA00049348"/>
    </source>
</evidence>
<name>A0A380BHV7_9GAMM</name>
<evidence type="ECO:0000313" key="11">
    <source>
        <dbReference type="EMBL" id="SUJ00846.1"/>
    </source>
</evidence>
<feature type="domain" description="Methylated-DNA-[protein]-cysteine S-methyltransferase DNA binding" evidence="9">
    <location>
        <begin position="107"/>
        <end position="185"/>
    </location>
</feature>
<dbReference type="SUPFAM" id="SSF53155">
    <property type="entry name" value="Methylated DNA-protein cysteine methyltransferase domain"/>
    <property type="match status" value="1"/>
</dbReference>
<evidence type="ECO:0000256" key="6">
    <source>
        <dbReference type="ARBA" id="ARBA00022763"/>
    </source>
</evidence>
<comment type="similarity">
    <text evidence="2">Belongs to the MGMT family.</text>
</comment>
<dbReference type="Gene3D" id="3.30.160.70">
    <property type="entry name" value="Methylated DNA-protein cysteine methyltransferase domain"/>
    <property type="match status" value="1"/>
</dbReference>
<gene>
    <name evidence="11" type="primary">ogt_1</name>
    <name evidence="11" type="ORF">NCTC10738_03223</name>
</gene>
<dbReference type="AlphaFoldDB" id="A0A380BHV7"/>
<organism evidence="11 12">
    <name type="scientific">Shewanella algae</name>
    <dbReference type="NCBI Taxonomy" id="38313"/>
    <lineage>
        <taxon>Bacteria</taxon>
        <taxon>Pseudomonadati</taxon>
        <taxon>Pseudomonadota</taxon>
        <taxon>Gammaproteobacteria</taxon>
        <taxon>Alteromonadales</taxon>
        <taxon>Shewanellaceae</taxon>
        <taxon>Shewanella</taxon>
    </lineage>
</organism>
<dbReference type="GO" id="GO:0006281">
    <property type="term" value="P:DNA repair"/>
    <property type="evidence" value="ECO:0007669"/>
    <property type="project" value="UniProtKB-KW"/>
</dbReference>
<accession>A0A380BHV7</accession>
<dbReference type="NCBIfam" id="TIGR00589">
    <property type="entry name" value="ogt"/>
    <property type="match status" value="1"/>
</dbReference>
<keyword evidence="5 11" id="KW-0808">Transferase</keyword>
<dbReference type="GO" id="GO:0032259">
    <property type="term" value="P:methylation"/>
    <property type="evidence" value="ECO:0007669"/>
    <property type="project" value="UniProtKB-KW"/>
</dbReference>
<dbReference type="Proteomes" id="UP000254069">
    <property type="component" value="Unassembled WGS sequence"/>
</dbReference>
<dbReference type="EC" id="2.1.1.63" evidence="3"/>